<accession>A0A199V2Z7</accession>
<feature type="domain" description="NF-X1-type" evidence="7">
    <location>
        <begin position="368"/>
        <end position="387"/>
    </location>
</feature>
<feature type="domain" description="NF-X1-type" evidence="7">
    <location>
        <begin position="157"/>
        <end position="175"/>
    </location>
</feature>
<feature type="compositionally biased region" description="Low complexity" evidence="6">
    <location>
        <begin position="1"/>
        <end position="13"/>
    </location>
</feature>
<dbReference type="PANTHER" id="PTHR12360">
    <property type="entry name" value="NUCLEAR TRANSCRIPTION FACTOR, X-BOX BINDING 1 NFX1"/>
    <property type="match status" value="1"/>
</dbReference>
<dbReference type="GO" id="GO:0005634">
    <property type="term" value="C:nucleus"/>
    <property type="evidence" value="ECO:0007669"/>
    <property type="project" value="InterPro"/>
</dbReference>
<feature type="domain" description="NF-X1-type" evidence="7">
    <location>
        <begin position="209"/>
        <end position="228"/>
    </location>
</feature>
<feature type="domain" description="NF-X1-type" evidence="7">
    <location>
        <begin position="251"/>
        <end position="280"/>
    </location>
</feature>
<dbReference type="Proteomes" id="UP000092600">
    <property type="component" value="Unassembled WGS sequence"/>
</dbReference>
<dbReference type="AlphaFoldDB" id="A0A199V2Z7"/>
<name>A0A199V2Z7_ANACO</name>
<dbReference type="PANTHER" id="PTHR12360:SF1">
    <property type="entry name" value="NF-X1-TYPE ZINC FINGER PROTEIN NFXL1"/>
    <property type="match status" value="1"/>
</dbReference>
<reference evidence="8 9" key="1">
    <citation type="journal article" date="2016" name="DNA Res.">
        <title>The draft genome of MD-2 pineapple using hybrid error correction of long reads.</title>
        <authorList>
            <person name="Redwan R.M."/>
            <person name="Saidin A."/>
            <person name="Kumar S.V."/>
        </authorList>
    </citation>
    <scope>NUCLEOTIDE SEQUENCE [LARGE SCALE GENOMIC DNA]</scope>
    <source>
        <strain evidence="9">cv. MD2</strain>
        <tissue evidence="8">Leaf</tissue>
    </source>
</reference>
<keyword evidence="5" id="KW-0862">Zinc</keyword>
<dbReference type="InterPro" id="IPR000967">
    <property type="entry name" value="Znf_NFX1"/>
</dbReference>
<keyword evidence="3" id="KW-0677">Repeat</keyword>
<sequence length="405" mass="43973">MTTPLTTSPMAMPTLPPLPSSAPSSPPTSAPPPTTTTPLTTTSPSSAPSSPPPPSSAAASLPASSASTPSAPPTRLVLLRLLHALFHLPCIQSWARQSLHLRSPDWPCPKCRSPYPKTLIPKSYFCFCGKVQDPPLDPWILPHSCGEICGRPLAGECGHTCLLLCHPGPCPPCPVLASSQCFCGRRADVRRCARRRFSCGEPCNKPLPCGSHRCPTTCHDGPCLPCACADLQMRLRAEEQERICAEREFRCERGRVADARMREARVRARCHAGACGACPLQGRRTCPCGKKEHLGLSCDAQVPTCGSTCGKMLGCGMHRCPERCHRGACVENCRIVVLKSCRCGSMKKEVPCYQDLTCERKCQRVRDCGRHACRRRCCGGDCPPCPEICDRKLRCNNHKCPSPCH</sequence>
<evidence type="ECO:0000313" key="8">
    <source>
        <dbReference type="EMBL" id="OAY71457.1"/>
    </source>
</evidence>
<feature type="compositionally biased region" description="Low complexity" evidence="6">
    <location>
        <begin position="56"/>
        <end position="69"/>
    </location>
</feature>
<dbReference type="STRING" id="4615.A0A199V2Z7"/>
<dbReference type="EMBL" id="LSRQ01003451">
    <property type="protein sequence ID" value="OAY71457.1"/>
    <property type="molecule type" value="Genomic_DNA"/>
</dbReference>
<keyword evidence="4" id="KW-0863">Zinc-finger</keyword>
<evidence type="ECO:0000256" key="2">
    <source>
        <dbReference type="ARBA" id="ARBA00022723"/>
    </source>
</evidence>
<evidence type="ECO:0000256" key="6">
    <source>
        <dbReference type="SAM" id="MobiDB-lite"/>
    </source>
</evidence>
<feature type="domain" description="NF-X1-type" evidence="7">
    <location>
        <begin position="315"/>
        <end position="335"/>
    </location>
</feature>
<protein>
    <submittedName>
        <fullName evidence="8">NF-X1-type zinc finger protein NFXL2</fullName>
    </submittedName>
</protein>
<evidence type="ECO:0000256" key="4">
    <source>
        <dbReference type="ARBA" id="ARBA00022771"/>
    </source>
</evidence>
<evidence type="ECO:0000256" key="3">
    <source>
        <dbReference type="ARBA" id="ARBA00022737"/>
    </source>
</evidence>
<comment type="similarity">
    <text evidence="1">Belongs to the NFX1 family.</text>
</comment>
<comment type="caution">
    <text evidence="8">The sequence shown here is derived from an EMBL/GenBank/DDBJ whole genome shotgun (WGS) entry which is preliminary data.</text>
</comment>
<proteinExistence type="inferred from homology"/>
<dbReference type="GO" id="GO:0000981">
    <property type="term" value="F:DNA-binding transcription factor activity, RNA polymerase II-specific"/>
    <property type="evidence" value="ECO:0007669"/>
    <property type="project" value="TreeGrafter"/>
</dbReference>
<feature type="non-terminal residue" evidence="8">
    <location>
        <position position="405"/>
    </location>
</feature>
<dbReference type="CDD" id="cd06008">
    <property type="entry name" value="NF-X1-zinc-finger"/>
    <property type="match status" value="3"/>
</dbReference>
<dbReference type="Pfam" id="PF01422">
    <property type="entry name" value="zf-NF-X1"/>
    <property type="match status" value="6"/>
</dbReference>
<dbReference type="InterPro" id="IPR034078">
    <property type="entry name" value="NFX1_fam"/>
</dbReference>
<evidence type="ECO:0000256" key="5">
    <source>
        <dbReference type="ARBA" id="ARBA00022833"/>
    </source>
</evidence>
<gene>
    <name evidence="8" type="ORF">ACMD2_22082</name>
</gene>
<evidence type="ECO:0000256" key="1">
    <source>
        <dbReference type="ARBA" id="ARBA00007269"/>
    </source>
</evidence>
<dbReference type="SMART" id="SM00438">
    <property type="entry name" value="ZnF_NFX"/>
    <property type="match status" value="5"/>
</dbReference>
<feature type="region of interest" description="Disordered" evidence="6">
    <location>
        <begin position="1"/>
        <end position="69"/>
    </location>
</feature>
<feature type="compositionally biased region" description="Pro residues" evidence="6">
    <location>
        <begin position="14"/>
        <end position="35"/>
    </location>
</feature>
<organism evidence="8 9">
    <name type="scientific">Ananas comosus</name>
    <name type="common">Pineapple</name>
    <name type="synonym">Ananas ananas</name>
    <dbReference type="NCBI Taxonomy" id="4615"/>
    <lineage>
        <taxon>Eukaryota</taxon>
        <taxon>Viridiplantae</taxon>
        <taxon>Streptophyta</taxon>
        <taxon>Embryophyta</taxon>
        <taxon>Tracheophyta</taxon>
        <taxon>Spermatophyta</taxon>
        <taxon>Magnoliopsida</taxon>
        <taxon>Liliopsida</taxon>
        <taxon>Poales</taxon>
        <taxon>Bromeliaceae</taxon>
        <taxon>Bromelioideae</taxon>
        <taxon>Ananas</taxon>
    </lineage>
</organism>
<dbReference type="GO" id="GO:0000977">
    <property type="term" value="F:RNA polymerase II transcription regulatory region sequence-specific DNA binding"/>
    <property type="evidence" value="ECO:0007669"/>
    <property type="project" value="TreeGrafter"/>
</dbReference>
<keyword evidence="2" id="KW-0479">Metal-binding</keyword>
<evidence type="ECO:0000259" key="7">
    <source>
        <dbReference type="SMART" id="SM00438"/>
    </source>
</evidence>
<dbReference type="GO" id="GO:0008270">
    <property type="term" value="F:zinc ion binding"/>
    <property type="evidence" value="ECO:0007669"/>
    <property type="project" value="UniProtKB-KW"/>
</dbReference>
<evidence type="ECO:0000313" key="9">
    <source>
        <dbReference type="Proteomes" id="UP000092600"/>
    </source>
</evidence>
<feature type="compositionally biased region" description="Low complexity" evidence="6">
    <location>
        <begin position="36"/>
        <end position="48"/>
    </location>
</feature>